<reference evidence="2 3" key="1">
    <citation type="submission" date="2024-03" db="EMBL/GenBank/DDBJ databases">
        <title>Sequence of Lycoming College Course Isolates.</title>
        <authorList>
            <person name="Plotts O."/>
            <person name="Newman J."/>
        </authorList>
    </citation>
    <scope>NUCLEOTIDE SEQUENCE [LARGE SCALE GENOMIC DNA]</scope>
    <source>
        <strain evidence="2 3">CJB-3</strain>
    </source>
</reference>
<dbReference type="InterPro" id="IPR037401">
    <property type="entry name" value="SnoaL-like"/>
</dbReference>
<evidence type="ECO:0000313" key="2">
    <source>
        <dbReference type="EMBL" id="MEJ2905245.1"/>
    </source>
</evidence>
<dbReference type="Gene3D" id="3.10.450.50">
    <property type="match status" value="1"/>
</dbReference>
<proteinExistence type="predicted"/>
<name>A0ABU8NUY6_9SPHI</name>
<dbReference type="EMBL" id="JBBEUB010000010">
    <property type="protein sequence ID" value="MEJ2905245.1"/>
    <property type="molecule type" value="Genomic_DNA"/>
</dbReference>
<dbReference type="Pfam" id="PF12680">
    <property type="entry name" value="SnoaL_2"/>
    <property type="match status" value="1"/>
</dbReference>
<evidence type="ECO:0000313" key="3">
    <source>
        <dbReference type="Proteomes" id="UP001378956"/>
    </source>
</evidence>
<dbReference type="Proteomes" id="UP001378956">
    <property type="component" value="Unassembled WGS sequence"/>
</dbReference>
<feature type="domain" description="SnoaL-like" evidence="1">
    <location>
        <begin position="9"/>
        <end position="113"/>
    </location>
</feature>
<gene>
    <name evidence="2" type="ORF">WAE58_22555</name>
</gene>
<accession>A0ABU8NUY6</accession>
<organism evidence="2 3">
    <name type="scientific">Pedobacter panaciterrae</name>
    <dbReference type="NCBI Taxonomy" id="363849"/>
    <lineage>
        <taxon>Bacteria</taxon>
        <taxon>Pseudomonadati</taxon>
        <taxon>Bacteroidota</taxon>
        <taxon>Sphingobacteriia</taxon>
        <taxon>Sphingobacteriales</taxon>
        <taxon>Sphingobacteriaceae</taxon>
        <taxon>Pedobacter</taxon>
    </lineage>
</organism>
<comment type="caution">
    <text evidence="2">The sequence shown here is derived from an EMBL/GenBank/DDBJ whole genome shotgun (WGS) entry which is preliminary data.</text>
</comment>
<protein>
    <submittedName>
        <fullName evidence="2">Nuclear transport factor 2 family protein</fullName>
    </submittedName>
</protein>
<dbReference type="SUPFAM" id="SSF54427">
    <property type="entry name" value="NTF2-like"/>
    <property type="match status" value="1"/>
</dbReference>
<sequence>MENQAMNVVTEFLTAVQKGNTAKLGALLHPEVKWSQPGDNVVSGFKSNADEVFQMVGQMFELSSNTLALTEIKVLAENGNSIACLVHWKAIRPNGQVLDIDNIDVYTVGNGLINNVVVYSEDIDFENEFWRR</sequence>
<dbReference type="RefSeq" id="WP_288883905.1">
    <property type="nucleotide sequence ID" value="NZ_CBFGNQ010000041.1"/>
</dbReference>
<evidence type="ECO:0000259" key="1">
    <source>
        <dbReference type="Pfam" id="PF12680"/>
    </source>
</evidence>
<dbReference type="InterPro" id="IPR032710">
    <property type="entry name" value="NTF2-like_dom_sf"/>
</dbReference>
<keyword evidence="3" id="KW-1185">Reference proteome</keyword>